<dbReference type="GO" id="GO:0005783">
    <property type="term" value="C:endoplasmic reticulum"/>
    <property type="evidence" value="ECO:0007669"/>
    <property type="project" value="TreeGrafter"/>
</dbReference>
<dbReference type="OrthoDB" id="448649at2759"/>
<feature type="chain" id="PRO_5004841372" description="Nucleotide exchange factor SIL1" evidence="2">
    <location>
        <begin position="28"/>
        <end position="501"/>
    </location>
</feature>
<sequence>MMTCMPSKMLLLLCLAGLSLLAMHVHADNHAVALVPVHTDSCSADGGATCDASQTGKADDVAKTAIFEPTHEWKEIQAHEHIPGGLHVRVNLQTGLKEAKLLEDDANQDKAAGPPRRHTGITTTDIYHTETSISTDNNDEHDEASSNGAVRDASGHVIGESLYNVLAQLPEPPQLDGMNIHEAYGKLTKEQFSAFIAKVWKARQAELKEASAQIRDEVKYMQELIDTLVTPTTGDVDVHEANVIDALEKLEWEVQDLDKAKDFNTLGGLEATVHHLNASSYKVRSMAAWVVGSAVKHYEQAQTWALQAGAMPNVLHSLVVDPHEEDQADTVYAMQRKMLYALSALTQANDKAQALLLRNDGVHILANIMQDARRPATLRHKALQLALHLVLEARTAASEDGQHPLHALHHAFTSPAFCEATKSFVQTPNLNVRQQGDAIDLVAFQLPSCRHVYEPALLPTLHAINQTWFQDRDLDNEVKAHSMHKLAVLVQALQEPNHDTR</sequence>
<dbReference type="Gene3D" id="1.25.10.10">
    <property type="entry name" value="Leucine-rich Repeat Variant"/>
    <property type="match status" value="1"/>
</dbReference>
<dbReference type="InterPro" id="IPR050693">
    <property type="entry name" value="Hsp70_NEF-Inhibitors"/>
</dbReference>
<feature type="signal peptide" evidence="2">
    <location>
        <begin position="1"/>
        <end position="27"/>
    </location>
</feature>
<dbReference type="GeneID" id="20805534"/>
<dbReference type="InterPro" id="IPR011989">
    <property type="entry name" value="ARM-like"/>
</dbReference>
<gene>
    <name evidence="3" type="ORF">H257_03538</name>
</gene>
<proteinExistence type="predicted"/>
<dbReference type="PANTHER" id="PTHR19316">
    <property type="entry name" value="PROTEIN FOLDING REGULATOR"/>
    <property type="match status" value="1"/>
</dbReference>
<evidence type="ECO:0000313" key="3">
    <source>
        <dbReference type="EMBL" id="ETV84285.1"/>
    </source>
</evidence>
<dbReference type="PANTHER" id="PTHR19316:SF18">
    <property type="entry name" value="HSP70-BINDING PROTEIN 1"/>
    <property type="match status" value="1"/>
</dbReference>
<keyword evidence="2" id="KW-0732">Signal</keyword>
<evidence type="ECO:0000256" key="1">
    <source>
        <dbReference type="SAM" id="MobiDB-lite"/>
    </source>
</evidence>
<dbReference type="RefSeq" id="XP_009825977.1">
    <property type="nucleotide sequence ID" value="XM_009827675.1"/>
</dbReference>
<reference evidence="3" key="1">
    <citation type="submission" date="2013-12" db="EMBL/GenBank/DDBJ databases">
        <title>The Genome Sequence of Aphanomyces astaci APO3.</title>
        <authorList>
            <consortium name="The Broad Institute Genomics Platform"/>
            <person name="Russ C."/>
            <person name="Tyler B."/>
            <person name="van West P."/>
            <person name="Dieguez-Uribeondo J."/>
            <person name="Young S.K."/>
            <person name="Zeng Q."/>
            <person name="Gargeya S."/>
            <person name="Fitzgerald M."/>
            <person name="Abouelleil A."/>
            <person name="Alvarado L."/>
            <person name="Chapman S.B."/>
            <person name="Gainer-Dewar J."/>
            <person name="Goldberg J."/>
            <person name="Griggs A."/>
            <person name="Gujja S."/>
            <person name="Hansen M."/>
            <person name="Howarth C."/>
            <person name="Imamovic A."/>
            <person name="Ireland A."/>
            <person name="Larimer J."/>
            <person name="McCowan C."/>
            <person name="Murphy C."/>
            <person name="Pearson M."/>
            <person name="Poon T.W."/>
            <person name="Priest M."/>
            <person name="Roberts A."/>
            <person name="Saif S."/>
            <person name="Shea T."/>
            <person name="Sykes S."/>
            <person name="Wortman J."/>
            <person name="Nusbaum C."/>
            <person name="Birren B."/>
        </authorList>
    </citation>
    <scope>NUCLEOTIDE SEQUENCE [LARGE SCALE GENOMIC DNA]</scope>
    <source>
        <strain evidence="3">APO3</strain>
    </source>
</reference>
<organism evidence="3">
    <name type="scientific">Aphanomyces astaci</name>
    <name type="common">Crayfish plague agent</name>
    <dbReference type="NCBI Taxonomy" id="112090"/>
    <lineage>
        <taxon>Eukaryota</taxon>
        <taxon>Sar</taxon>
        <taxon>Stramenopiles</taxon>
        <taxon>Oomycota</taxon>
        <taxon>Saprolegniomycetes</taxon>
        <taxon>Saprolegniales</taxon>
        <taxon>Verrucalvaceae</taxon>
        <taxon>Aphanomyces</taxon>
    </lineage>
</organism>
<name>W4GX36_APHAT</name>
<evidence type="ECO:0008006" key="4">
    <source>
        <dbReference type="Google" id="ProtNLM"/>
    </source>
</evidence>
<dbReference type="SUPFAM" id="SSF48371">
    <property type="entry name" value="ARM repeat"/>
    <property type="match status" value="1"/>
</dbReference>
<dbReference type="GO" id="GO:0000774">
    <property type="term" value="F:adenyl-nucleotide exchange factor activity"/>
    <property type="evidence" value="ECO:0007669"/>
    <property type="project" value="TreeGrafter"/>
</dbReference>
<accession>W4GX36</accession>
<dbReference type="InterPro" id="IPR016024">
    <property type="entry name" value="ARM-type_fold"/>
</dbReference>
<dbReference type="VEuPathDB" id="FungiDB:H257_03538"/>
<protein>
    <recommendedName>
        <fullName evidence="4">Nucleotide exchange factor SIL1</fullName>
    </recommendedName>
</protein>
<dbReference type="EMBL" id="KI913119">
    <property type="protein sequence ID" value="ETV84285.1"/>
    <property type="molecule type" value="Genomic_DNA"/>
</dbReference>
<dbReference type="STRING" id="112090.W4GX36"/>
<feature type="region of interest" description="Disordered" evidence="1">
    <location>
        <begin position="128"/>
        <end position="148"/>
    </location>
</feature>
<evidence type="ECO:0000256" key="2">
    <source>
        <dbReference type="SAM" id="SignalP"/>
    </source>
</evidence>
<dbReference type="AlphaFoldDB" id="W4GX36"/>